<comment type="caution">
    <text evidence="1">The sequence shown here is derived from an EMBL/GenBank/DDBJ whole genome shotgun (WGS) entry which is preliminary data.</text>
</comment>
<accession>A0ACC6MMB5</accession>
<gene>
    <name evidence="1" type="primary">mftF</name>
    <name evidence="1" type="ORF">OHX15_22020</name>
</gene>
<sequence>MTGPRLPDGFAVQVDRRVRVLGEGAALLGGSPTRLLRLAPAAQTMLNGGRLEVHDALSAHLARTLLDATVAHPRPLSGPSHRDVTVVVPVRDNPSGLLRLVSALRGLRVVVVDDGSVTPVAEADFSGMHCDVRVIRHPRSKGPAAARNTGLAACGTDFVAFLDSDVVPRRGWLEALLGHFCDPAVALVAPRIVALHPSESVVARYEAVRSSLDLGLREAPVVPFGTVSYVPSAAIICRRSALLDVGGFDESMNSGEDVDLCWRLNEAGARLRYEPIATVAHDHRTELRKWFVRKSFYGGSAAPLAIRHPGKTAPLVISGWTLVVWMLVALGSGIGYLASVAVAVITGQRIAKSLSSVPTEPIEVAAVAAQGLWSAALQLSSAICRHYWPVALIAAVLSRRCRRVVLVAAVLDGVFDWVTRNGNADEDTKRVGLVTYILLKRLDDIAYGLGLWSGVVRERHAGALKPQIRT</sequence>
<name>A0ACC6MMB5_MYCPF</name>
<evidence type="ECO:0000313" key="1">
    <source>
        <dbReference type="EMBL" id="MDZ5088076.1"/>
    </source>
</evidence>
<evidence type="ECO:0000313" key="2">
    <source>
        <dbReference type="Proteomes" id="UP001289645"/>
    </source>
</evidence>
<protein>
    <submittedName>
        <fullName evidence="1">Mycofactocin biosynthesis glycosyltransferase MftF</fullName>
    </submittedName>
</protein>
<keyword evidence="2" id="KW-1185">Reference proteome</keyword>
<organism evidence="1 2">
    <name type="scientific">Mycolicibacterium parafortuitum</name>
    <name type="common">Mycobacterium parafortuitum</name>
    <dbReference type="NCBI Taxonomy" id="39692"/>
    <lineage>
        <taxon>Bacteria</taxon>
        <taxon>Bacillati</taxon>
        <taxon>Actinomycetota</taxon>
        <taxon>Actinomycetes</taxon>
        <taxon>Mycobacteriales</taxon>
        <taxon>Mycobacteriaceae</taxon>
        <taxon>Mycolicibacterium</taxon>
    </lineage>
</organism>
<dbReference type="Proteomes" id="UP001289645">
    <property type="component" value="Unassembled WGS sequence"/>
</dbReference>
<reference evidence="1 2" key="1">
    <citation type="journal article" date="2021" name="Chemosphere">
        <title>Bioballs carrying a syntrophic Rhodococcus and Mycolicibacterium consortium for simultaneous sorption and biodegradation of fuel oil in contaminated freshwater.</title>
        <authorList>
            <person name="Naloka K."/>
            <person name="Polrit D."/>
            <person name="Muangchinda C."/>
            <person name="Thoetkiattikul H."/>
            <person name="Pinyakong O."/>
        </authorList>
    </citation>
    <scope>NUCLEOTIDE SEQUENCE [LARGE SCALE GENOMIC DNA]</scope>
    <source>
        <strain evidence="1 2">J101</strain>
    </source>
</reference>
<dbReference type="EMBL" id="JAOXLN010000027">
    <property type="protein sequence ID" value="MDZ5088076.1"/>
    <property type="molecule type" value="Genomic_DNA"/>
</dbReference>
<proteinExistence type="predicted"/>